<organism evidence="2 3">
    <name type="scientific">Aequoribacter fuscus</name>
    <dbReference type="NCBI Taxonomy" id="2518989"/>
    <lineage>
        <taxon>Bacteria</taxon>
        <taxon>Pseudomonadati</taxon>
        <taxon>Pseudomonadota</taxon>
        <taxon>Gammaproteobacteria</taxon>
        <taxon>Cellvibrionales</taxon>
        <taxon>Halieaceae</taxon>
        <taxon>Aequoribacter</taxon>
    </lineage>
</organism>
<keyword evidence="3" id="KW-1185">Reference proteome</keyword>
<reference evidence="2 3" key="1">
    <citation type="journal article" date="2011" name="J. Bacteriol.">
        <title>Genome sequence of strain IMCC3088, a proteorhodopsin-containing marine bacterium belonging to the OM60/NOR5 clade.</title>
        <authorList>
            <person name="Jang Y."/>
            <person name="Oh H.M."/>
            <person name="Kang I."/>
            <person name="Lee K."/>
            <person name="Yang S.J."/>
            <person name="Cho J.C."/>
        </authorList>
    </citation>
    <scope>NUCLEOTIDE SEQUENCE [LARGE SCALE GENOMIC DNA]</scope>
    <source>
        <strain evidence="2 3">IMCC3088</strain>
    </source>
</reference>
<dbReference type="InterPro" id="IPR005545">
    <property type="entry name" value="YCII"/>
</dbReference>
<accession>F3L000</accession>
<dbReference type="PANTHER" id="PTHR33606">
    <property type="entry name" value="PROTEIN YCII"/>
    <property type="match status" value="1"/>
</dbReference>
<name>F3L000_9GAMM</name>
<evidence type="ECO:0000256" key="1">
    <source>
        <dbReference type="ARBA" id="ARBA00007689"/>
    </source>
</evidence>
<dbReference type="Proteomes" id="UP000005615">
    <property type="component" value="Unassembled WGS sequence"/>
</dbReference>
<dbReference type="InterPro" id="IPR011008">
    <property type="entry name" value="Dimeric_a/b-barrel"/>
</dbReference>
<dbReference type="InterPro" id="IPR051807">
    <property type="entry name" value="Sec-metab_biosynth-assoc"/>
</dbReference>
<comment type="caution">
    <text evidence="2">The sequence shown here is derived from an EMBL/GenBank/DDBJ whole genome shotgun (WGS) entry which is preliminary data.</text>
</comment>
<dbReference type="Pfam" id="PF03795">
    <property type="entry name" value="YCII"/>
    <property type="match status" value="1"/>
</dbReference>
<evidence type="ECO:0000313" key="3">
    <source>
        <dbReference type="Proteomes" id="UP000005615"/>
    </source>
</evidence>
<dbReference type="eggNOG" id="COG2350">
    <property type="taxonomic scope" value="Bacteria"/>
</dbReference>
<dbReference type="STRING" id="2518989.IMCC3088_612"/>
<dbReference type="PANTHER" id="PTHR33606:SF3">
    <property type="entry name" value="PROTEIN YCII"/>
    <property type="match status" value="1"/>
</dbReference>
<dbReference type="Gene3D" id="3.30.70.1060">
    <property type="entry name" value="Dimeric alpha+beta barrel"/>
    <property type="match status" value="1"/>
</dbReference>
<proteinExistence type="inferred from homology"/>
<dbReference type="AlphaFoldDB" id="F3L000"/>
<comment type="similarity">
    <text evidence="1">Belongs to the YciI family.</text>
</comment>
<dbReference type="SUPFAM" id="SSF54909">
    <property type="entry name" value="Dimeric alpha+beta barrel"/>
    <property type="match status" value="1"/>
</dbReference>
<dbReference type="OrthoDB" id="9797014at2"/>
<protein>
    <submittedName>
        <fullName evidence="2">YciL protein</fullName>
    </submittedName>
</protein>
<gene>
    <name evidence="2" type="ORF">IMCC3088_612</name>
</gene>
<evidence type="ECO:0000313" key="2">
    <source>
        <dbReference type="EMBL" id="EGG30366.1"/>
    </source>
</evidence>
<dbReference type="RefSeq" id="WP_009574995.1">
    <property type="nucleotide sequence ID" value="NZ_AEIG01000016.1"/>
</dbReference>
<sequence length="98" mass="10504">MLFIILCSDKPNHGEVRAATRPAHLAHIQPLVDQGRLIIAGPIPSEASPDPSVPVEGSLIIAEFETHADAAEWAANDPYALAGLFAEVSIRPYRKALP</sequence>
<dbReference type="EMBL" id="AEIG01000016">
    <property type="protein sequence ID" value="EGG30366.1"/>
    <property type="molecule type" value="Genomic_DNA"/>
</dbReference>